<gene>
    <name evidence="2" type="ORF">DPMN_081557</name>
</gene>
<evidence type="ECO:0000313" key="3">
    <source>
        <dbReference type="Proteomes" id="UP000828390"/>
    </source>
</evidence>
<dbReference type="Proteomes" id="UP000828390">
    <property type="component" value="Unassembled WGS sequence"/>
</dbReference>
<accession>A0A9D4BHW4</accession>
<dbReference type="EMBL" id="JAIWYP010000016">
    <property type="protein sequence ID" value="KAH3694118.1"/>
    <property type="molecule type" value="Genomic_DNA"/>
</dbReference>
<name>A0A9D4BHW4_DREPO</name>
<reference evidence="2" key="1">
    <citation type="journal article" date="2019" name="bioRxiv">
        <title>The Genome of the Zebra Mussel, Dreissena polymorpha: A Resource for Invasive Species Research.</title>
        <authorList>
            <person name="McCartney M.A."/>
            <person name="Auch B."/>
            <person name="Kono T."/>
            <person name="Mallez S."/>
            <person name="Zhang Y."/>
            <person name="Obille A."/>
            <person name="Becker A."/>
            <person name="Abrahante J.E."/>
            <person name="Garbe J."/>
            <person name="Badalamenti J.P."/>
            <person name="Herman A."/>
            <person name="Mangelson H."/>
            <person name="Liachko I."/>
            <person name="Sullivan S."/>
            <person name="Sone E.D."/>
            <person name="Koren S."/>
            <person name="Silverstein K.A.T."/>
            <person name="Beckman K.B."/>
            <person name="Gohl D.M."/>
        </authorList>
    </citation>
    <scope>NUCLEOTIDE SEQUENCE</scope>
    <source>
        <strain evidence="2">Duluth1</strain>
        <tissue evidence="2">Whole animal</tissue>
    </source>
</reference>
<feature type="compositionally biased region" description="Basic and acidic residues" evidence="1">
    <location>
        <begin position="25"/>
        <end position="43"/>
    </location>
</feature>
<organism evidence="2 3">
    <name type="scientific">Dreissena polymorpha</name>
    <name type="common">Zebra mussel</name>
    <name type="synonym">Mytilus polymorpha</name>
    <dbReference type="NCBI Taxonomy" id="45954"/>
    <lineage>
        <taxon>Eukaryota</taxon>
        <taxon>Metazoa</taxon>
        <taxon>Spiralia</taxon>
        <taxon>Lophotrochozoa</taxon>
        <taxon>Mollusca</taxon>
        <taxon>Bivalvia</taxon>
        <taxon>Autobranchia</taxon>
        <taxon>Heteroconchia</taxon>
        <taxon>Euheterodonta</taxon>
        <taxon>Imparidentia</taxon>
        <taxon>Neoheterodontei</taxon>
        <taxon>Myida</taxon>
        <taxon>Dreissenoidea</taxon>
        <taxon>Dreissenidae</taxon>
        <taxon>Dreissena</taxon>
    </lineage>
</organism>
<reference evidence="2" key="2">
    <citation type="submission" date="2020-11" db="EMBL/GenBank/DDBJ databases">
        <authorList>
            <person name="McCartney M.A."/>
            <person name="Auch B."/>
            <person name="Kono T."/>
            <person name="Mallez S."/>
            <person name="Becker A."/>
            <person name="Gohl D.M."/>
            <person name="Silverstein K.A.T."/>
            <person name="Koren S."/>
            <person name="Bechman K.B."/>
            <person name="Herman A."/>
            <person name="Abrahante J.E."/>
            <person name="Garbe J."/>
        </authorList>
    </citation>
    <scope>NUCLEOTIDE SEQUENCE</scope>
    <source>
        <strain evidence="2">Duluth1</strain>
        <tissue evidence="2">Whole animal</tissue>
    </source>
</reference>
<protein>
    <submittedName>
        <fullName evidence="2">Uncharacterized protein</fullName>
    </submittedName>
</protein>
<proteinExistence type="predicted"/>
<sequence length="59" mass="6902">MLMHNLGATQPIVEEDEEEYAAPSRIDKNESDEDKNKRMEGRRETWPCGFGVPLYVDRF</sequence>
<comment type="caution">
    <text evidence="2">The sequence shown here is derived from an EMBL/GenBank/DDBJ whole genome shotgun (WGS) entry which is preliminary data.</text>
</comment>
<feature type="region of interest" description="Disordered" evidence="1">
    <location>
        <begin position="1"/>
        <end position="43"/>
    </location>
</feature>
<dbReference type="AlphaFoldDB" id="A0A9D4BHW4"/>
<evidence type="ECO:0000256" key="1">
    <source>
        <dbReference type="SAM" id="MobiDB-lite"/>
    </source>
</evidence>
<evidence type="ECO:0000313" key="2">
    <source>
        <dbReference type="EMBL" id="KAH3694118.1"/>
    </source>
</evidence>
<keyword evidence="3" id="KW-1185">Reference proteome</keyword>